<feature type="transmembrane region" description="Helical" evidence="6">
    <location>
        <begin position="33"/>
        <end position="57"/>
    </location>
</feature>
<feature type="transmembrane region" description="Helical" evidence="6">
    <location>
        <begin position="230"/>
        <end position="250"/>
    </location>
</feature>
<dbReference type="GO" id="GO:0005886">
    <property type="term" value="C:plasma membrane"/>
    <property type="evidence" value="ECO:0007669"/>
    <property type="project" value="TreeGrafter"/>
</dbReference>
<keyword evidence="2" id="KW-1003">Cell membrane</keyword>
<evidence type="ECO:0000256" key="5">
    <source>
        <dbReference type="ARBA" id="ARBA00023136"/>
    </source>
</evidence>
<dbReference type="GO" id="GO:0009247">
    <property type="term" value="P:glycolipid biosynthetic process"/>
    <property type="evidence" value="ECO:0007669"/>
    <property type="project" value="TreeGrafter"/>
</dbReference>
<feature type="transmembrane region" description="Helical" evidence="6">
    <location>
        <begin position="397"/>
        <end position="418"/>
    </location>
</feature>
<evidence type="ECO:0000256" key="4">
    <source>
        <dbReference type="ARBA" id="ARBA00022989"/>
    </source>
</evidence>
<sequence>MGGKGLKMDTRGQNNKDVPLAVDLDGTLVSTDLLWEGIFLLLKKNILFVFMLPVWLFSGKAYLKQQVADRVALDISRLPYRAEFLDFLRREHASGRILVLITTAIEPIARAVATELGIFSAVYSTTAAKNLSAASKADLLVERYGRHRFDYAGSDRDDLPVFDAARQVILVAPDRAAAQFQKRTDCQIFHAEKPTIRTYARMLRVHQWLKNLLVFVPAALAHDIVKPDVFIAVCLAFVAFSATASAIYIVNDIIDLPVDRRHVRKNQRPFASGQISIPVGLGVAALLLLLTAFVCFFLPSAFTLAIVTYLVFTTAYTFALKRMLLGDVICLAGLYSLRLLGGSAASHVPPSFWLMAFAMFFFLSLALAKRYVELQGAMATEKDKIAGRGYRPEDRDIVGQCGVAAAFTAALVLALYINSDAVKTLYTYPWLIWPLGPMVLYMNVRIWILAHRGDMDDDPVLFMAKDWRSQVVIAFGAALLLVAGLR</sequence>
<dbReference type="AlphaFoldDB" id="A0A292GKZ3"/>
<organism evidence="7">
    <name type="scientific">Ochrobactrum sp. PW1</name>
    <dbReference type="NCBI Taxonomy" id="1882222"/>
    <lineage>
        <taxon>Bacteria</taxon>
        <taxon>Pseudomonadati</taxon>
        <taxon>Pseudomonadota</taxon>
        <taxon>Alphaproteobacteria</taxon>
        <taxon>Hyphomicrobiales</taxon>
        <taxon>Brucellaceae</taxon>
        <taxon>Brucella/Ochrobactrum group</taxon>
        <taxon>Ochrobactrum</taxon>
    </lineage>
</organism>
<feature type="transmembrane region" description="Helical" evidence="6">
    <location>
        <begin position="469"/>
        <end position="485"/>
    </location>
</feature>
<dbReference type="Gene3D" id="3.40.50.1000">
    <property type="entry name" value="HAD superfamily/HAD-like"/>
    <property type="match status" value="1"/>
</dbReference>
<keyword evidence="4 6" id="KW-1133">Transmembrane helix</keyword>
<dbReference type="InterPro" id="IPR039653">
    <property type="entry name" value="Prenyltransferase"/>
</dbReference>
<dbReference type="InterPro" id="IPR044878">
    <property type="entry name" value="UbiA_sf"/>
</dbReference>
<feature type="transmembrane region" description="Helical" evidence="6">
    <location>
        <begin position="430"/>
        <end position="448"/>
    </location>
</feature>
<dbReference type="InterPro" id="IPR036412">
    <property type="entry name" value="HAD-like_sf"/>
</dbReference>
<dbReference type="InterPro" id="IPR000537">
    <property type="entry name" value="UbiA_prenyltransferase"/>
</dbReference>
<evidence type="ECO:0000313" key="7">
    <source>
        <dbReference type="EMBL" id="BBA73674.1"/>
    </source>
</evidence>
<feature type="transmembrane region" description="Helical" evidence="6">
    <location>
        <begin position="270"/>
        <end position="290"/>
    </location>
</feature>
<feature type="transmembrane region" description="Helical" evidence="6">
    <location>
        <begin position="208"/>
        <end position="224"/>
    </location>
</feature>
<feature type="transmembrane region" description="Helical" evidence="6">
    <location>
        <begin position="296"/>
        <end position="317"/>
    </location>
</feature>
<dbReference type="PANTHER" id="PTHR11048">
    <property type="entry name" value="PRENYLTRANSFERASES"/>
    <property type="match status" value="1"/>
</dbReference>
<dbReference type="InterPro" id="IPR023214">
    <property type="entry name" value="HAD_sf"/>
</dbReference>
<evidence type="ECO:0000256" key="2">
    <source>
        <dbReference type="ARBA" id="ARBA00022475"/>
    </source>
</evidence>
<feature type="transmembrane region" description="Helical" evidence="6">
    <location>
        <begin position="351"/>
        <end position="368"/>
    </location>
</feature>
<keyword evidence="7" id="KW-0808">Transferase</keyword>
<proteinExistence type="predicted"/>
<dbReference type="GO" id="GO:0016765">
    <property type="term" value="F:transferase activity, transferring alkyl or aryl (other than methyl) groups"/>
    <property type="evidence" value="ECO:0007669"/>
    <property type="project" value="InterPro"/>
</dbReference>
<reference evidence="7" key="1">
    <citation type="submission" date="2016-07" db="EMBL/GenBank/DDBJ databases">
        <title>Genomics reveals synergistic degradation of pyrene by five bacteria in a mangrove sediment-derived bacterial consortium.</title>
        <authorList>
            <person name="Wanapaisan P."/>
            <person name="Vejarano F."/>
            <person name="Chakraborty J."/>
            <person name="Shintani M."/>
            <person name="Muangchinda C."/>
            <person name="Laothamteep N."/>
            <person name="Suzuki-Minakuchi C."/>
            <person name="Inoue K."/>
            <person name="Nojiri H."/>
            <person name="Pinyakong O."/>
        </authorList>
    </citation>
    <scope>NUCLEOTIDE SEQUENCE</scope>
    <source>
        <strain evidence="7">PW1</strain>
    </source>
</reference>
<dbReference type="Pfam" id="PF12710">
    <property type="entry name" value="HAD"/>
    <property type="match status" value="1"/>
</dbReference>
<accession>A0A292GKZ3</accession>
<evidence type="ECO:0000256" key="1">
    <source>
        <dbReference type="ARBA" id="ARBA00004141"/>
    </source>
</evidence>
<keyword evidence="5 6" id="KW-0472">Membrane</keyword>
<dbReference type="SUPFAM" id="SSF56784">
    <property type="entry name" value="HAD-like"/>
    <property type="match status" value="1"/>
</dbReference>
<keyword evidence="3 6" id="KW-0812">Transmembrane</keyword>
<evidence type="ECO:0000256" key="6">
    <source>
        <dbReference type="SAM" id="Phobius"/>
    </source>
</evidence>
<comment type="subcellular location">
    <subcellularLocation>
        <location evidence="1">Membrane</location>
        <topology evidence="1">Multi-pass membrane protein</topology>
    </subcellularLocation>
</comment>
<dbReference type="PANTHER" id="PTHR11048:SF5">
    <property type="entry name" value="DECAPRENYL-PHOSPHATE PHOSPHORIBOSYLTRANSFERASE"/>
    <property type="match status" value="1"/>
</dbReference>
<evidence type="ECO:0000256" key="3">
    <source>
        <dbReference type="ARBA" id="ARBA00022692"/>
    </source>
</evidence>
<dbReference type="Pfam" id="PF01040">
    <property type="entry name" value="UbiA"/>
    <property type="match status" value="1"/>
</dbReference>
<dbReference type="CDD" id="cd13963">
    <property type="entry name" value="PT_UbiA_2"/>
    <property type="match status" value="1"/>
</dbReference>
<protein>
    <submittedName>
        <fullName evidence="7">UbiA prenyltransferase</fullName>
    </submittedName>
</protein>
<name>A0A292GKZ3_9HYPH</name>
<dbReference type="Gene3D" id="1.10.357.140">
    <property type="entry name" value="UbiA prenyltransferase"/>
    <property type="match status" value="1"/>
</dbReference>
<dbReference type="NCBIfam" id="NF006088">
    <property type="entry name" value="PRK08238.1"/>
    <property type="match status" value="1"/>
</dbReference>
<dbReference type="EMBL" id="LC171366">
    <property type="protein sequence ID" value="BBA73674.1"/>
    <property type="molecule type" value="Genomic_DNA"/>
</dbReference>